<dbReference type="Bgee" id="ENSPTRG00000047277">
    <property type="expression patterns" value="Expressed in liver"/>
</dbReference>
<evidence type="ECO:0000313" key="4">
    <source>
        <dbReference type="Proteomes" id="UP000002277"/>
    </source>
</evidence>
<accession>A0A2I3T6Y7</accession>
<proteinExistence type="predicted"/>
<dbReference type="GeneTree" id="ENSGT00910000148662"/>
<feature type="transmembrane region" description="Helical" evidence="2">
    <location>
        <begin position="20"/>
        <end position="38"/>
    </location>
</feature>
<reference evidence="3 4" key="1">
    <citation type="journal article" date="2005" name="Nature">
        <title>Initial sequence of the chimpanzee genome and comparison with the human genome.</title>
        <authorList>
            <consortium name="Chimpanzee sequencing and analysis consortium"/>
        </authorList>
    </citation>
    <scope>NUCLEOTIDE SEQUENCE [LARGE SCALE GENOMIC DNA]</scope>
</reference>
<keyword evidence="4" id="KW-1185">Reference proteome</keyword>
<evidence type="ECO:0000256" key="1">
    <source>
        <dbReference type="SAM" id="MobiDB-lite"/>
    </source>
</evidence>
<keyword evidence="2" id="KW-1133">Transmembrane helix</keyword>
<evidence type="ECO:0000256" key="2">
    <source>
        <dbReference type="SAM" id="Phobius"/>
    </source>
</evidence>
<dbReference type="EMBL" id="AACZ04024002">
    <property type="status" value="NOT_ANNOTATED_CDS"/>
    <property type="molecule type" value="Genomic_DNA"/>
</dbReference>
<dbReference type="OMA" id="WISREHA"/>
<keyword evidence="2" id="KW-0472">Membrane</keyword>
<dbReference type="Proteomes" id="UP000002277">
    <property type="component" value="Chromosome 8"/>
</dbReference>
<feature type="compositionally biased region" description="Polar residues" evidence="1">
    <location>
        <begin position="86"/>
        <end position="95"/>
    </location>
</feature>
<dbReference type="InParanoid" id="A0A2I3T6Y7"/>
<organism evidence="3 4">
    <name type="scientific">Pan troglodytes</name>
    <name type="common">Chimpanzee</name>
    <dbReference type="NCBI Taxonomy" id="9598"/>
    <lineage>
        <taxon>Eukaryota</taxon>
        <taxon>Metazoa</taxon>
        <taxon>Chordata</taxon>
        <taxon>Craniata</taxon>
        <taxon>Vertebrata</taxon>
        <taxon>Euteleostomi</taxon>
        <taxon>Mammalia</taxon>
        <taxon>Eutheria</taxon>
        <taxon>Euarchontoglires</taxon>
        <taxon>Primates</taxon>
        <taxon>Haplorrhini</taxon>
        <taxon>Catarrhini</taxon>
        <taxon>Hominidae</taxon>
        <taxon>Pan</taxon>
    </lineage>
</organism>
<keyword evidence="2" id="KW-0812">Transmembrane</keyword>
<sequence>MFGVLEGAQANSENWIAPSGPWALGLWSSLYFLLFSTLEGRGGRVLSESCSMAVAAASWISRENARSVKWSYMQSSPQRPKEPRNQRTSHTTPVC</sequence>
<dbReference type="AlphaFoldDB" id="A0A2I3T6Y7"/>
<reference evidence="3" key="2">
    <citation type="submission" date="2025-08" db="UniProtKB">
        <authorList>
            <consortium name="Ensembl"/>
        </authorList>
    </citation>
    <scope>IDENTIFICATION</scope>
</reference>
<protein>
    <submittedName>
        <fullName evidence="3">Uncharacterized protein</fullName>
    </submittedName>
</protein>
<feature type="region of interest" description="Disordered" evidence="1">
    <location>
        <begin position="71"/>
        <end position="95"/>
    </location>
</feature>
<name>A0A2I3T6Y7_PANTR</name>
<dbReference type="Ensembl" id="ENSPTRT00000102211.1">
    <property type="protein sequence ID" value="ENSPTRP00000085010.1"/>
    <property type="gene ID" value="ENSPTRG00000047277.1"/>
</dbReference>
<evidence type="ECO:0000313" key="3">
    <source>
        <dbReference type="Ensembl" id="ENSPTRP00000085010.1"/>
    </source>
</evidence>
<reference evidence="3" key="3">
    <citation type="submission" date="2025-09" db="UniProtKB">
        <authorList>
            <consortium name="Ensembl"/>
        </authorList>
    </citation>
    <scope>IDENTIFICATION</scope>
</reference>